<organism evidence="8 9">
    <name type="scientific">Ottowia beijingensis</name>
    <dbReference type="NCBI Taxonomy" id="1207057"/>
    <lineage>
        <taxon>Bacteria</taxon>
        <taxon>Pseudomonadati</taxon>
        <taxon>Pseudomonadota</taxon>
        <taxon>Betaproteobacteria</taxon>
        <taxon>Burkholderiales</taxon>
        <taxon>Comamonadaceae</taxon>
        <taxon>Ottowia</taxon>
    </lineage>
</organism>
<comment type="subcellular location">
    <subcellularLocation>
        <location evidence="1 7">Cell membrane</location>
        <topology evidence="1 7">Multi-pass membrane protein</topology>
    </subcellularLocation>
</comment>
<dbReference type="Proteomes" id="UP000589716">
    <property type="component" value="Unassembled WGS sequence"/>
</dbReference>
<protein>
    <recommendedName>
        <fullName evidence="7">UPF0114 protein H0I39_09565</fullName>
    </recommendedName>
</protein>
<dbReference type="HAMAP" id="MF_00143">
    <property type="entry name" value="UPF0114"/>
    <property type="match status" value="1"/>
</dbReference>
<dbReference type="EMBL" id="JACCKX010000001">
    <property type="protein sequence ID" value="NZA01942.1"/>
    <property type="molecule type" value="Genomic_DNA"/>
</dbReference>
<keyword evidence="6 7" id="KW-0472">Membrane</keyword>
<comment type="similarity">
    <text evidence="2 7">Belongs to the UPF0114 family.</text>
</comment>
<evidence type="ECO:0000256" key="5">
    <source>
        <dbReference type="ARBA" id="ARBA00022989"/>
    </source>
</evidence>
<evidence type="ECO:0000313" key="8">
    <source>
        <dbReference type="EMBL" id="NZA01942.1"/>
    </source>
</evidence>
<gene>
    <name evidence="8" type="ORF">H0I39_09565</name>
</gene>
<proteinExistence type="inferred from homology"/>
<feature type="transmembrane region" description="Helical" evidence="7">
    <location>
        <begin position="20"/>
        <end position="38"/>
    </location>
</feature>
<keyword evidence="5 7" id="KW-1133">Transmembrane helix</keyword>
<dbReference type="InterPro" id="IPR020761">
    <property type="entry name" value="UPF0114_bac"/>
</dbReference>
<evidence type="ECO:0000256" key="6">
    <source>
        <dbReference type="ARBA" id="ARBA00023136"/>
    </source>
</evidence>
<feature type="transmembrane region" description="Helical" evidence="7">
    <location>
        <begin position="141"/>
        <end position="159"/>
    </location>
</feature>
<comment type="caution">
    <text evidence="8">The sequence shown here is derived from an EMBL/GenBank/DDBJ whole genome shotgun (WGS) entry which is preliminary data.</text>
</comment>
<evidence type="ECO:0000256" key="4">
    <source>
        <dbReference type="ARBA" id="ARBA00022692"/>
    </source>
</evidence>
<evidence type="ECO:0000256" key="1">
    <source>
        <dbReference type="ARBA" id="ARBA00004651"/>
    </source>
</evidence>
<evidence type="ECO:0000313" key="9">
    <source>
        <dbReference type="Proteomes" id="UP000589716"/>
    </source>
</evidence>
<evidence type="ECO:0000256" key="7">
    <source>
        <dbReference type="HAMAP-Rule" id="MF_00143"/>
    </source>
</evidence>
<evidence type="ECO:0000256" key="3">
    <source>
        <dbReference type="ARBA" id="ARBA00022475"/>
    </source>
</evidence>
<sequence length="170" mass="18986">MKSFEQRLERFMFASRWLLAPFYVGLVGAIAILLFKFIKEFVMLLPQVATLDGGQIMVSVLTLVDVALVANLLLIIVFAGYENFVSKINTEDSEDRPEWMGHVTFSDLKIKLIGSIVAISGIELLKAFVNVESYTDKQLAWKVGLHLTFVLSGVLFAFMDRLTAGKPNGH</sequence>
<dbReference type="RefSeq" id="WP_180550333.1">
    <property type="nucleotide sequence ID" value="NZ_JACCKX010000001.1"/>
</dbReference>
<dbReference type="PANTHER" id="PTHR38596:SF1">
    <property type="entry name" value="UPF0114 PROTEIN YQHA"/>
    <property type="match status" value="1"/>
</dbReference>
<keyword evidence="4 7" id="KW-0812">Transmembrane</keyword>
<evidence type="ECO:0000256" key="2">
    <source>
        <dbReference type="ARBA" id="ARBA00005774"/>
    </source>
</evidence>
<name>A0A853INW0_9BURK</name>
<keyword evidence="9" id="KW-1185">Reference proteome</keyword>
<dbReference type="GO" id="GO:0005886">
    <property type="term" value="C:plasma membrane"/>
    <property type="evidence" value="ECO:0007669"/>
    <property type="project" value="UniProtKB-SubCell"/>
</dbReference>
<dbReference type="Pfam" id="PF03350">
    <property type="entry name" value="UPF0114"/>
    <property type="match status" value="1"/>
</dbReference>
<dbReference type="InterPro" id="IPR005134">
    <property type="entry name" value="UPF0114"/>
</dbReference>
<reference evidence="8 9" key="1">
    <citation type="submission" date="2020-07" db="EMBL/GenBank/DDBJ databases">
        <authorList>
            <person name="Maaloum M."/>
        </authorList>
    </citation>
    <scope>NUCLEOTIDE SEQUENCE [LARGE SCALE GENOMIC DNA]</scope>
    <source>
        <strain evidence="8 9">GCS-AN-3</strain>
    </source>
</reference>
<dbReference type="PANTHER" id="PTHR38596">
    <property type="entry name" value="UPF0114 PROTEIN YQHA"/>
    <property type="match status" value="1"/>
</dbReference>
<feature type="transmembrane region" description="Helical" evidence="7">
    <location>
        <begin position="58"/>
        <end position="81"/>
    </location>
</feature>
<accession>A0A853INW0</accession>
<keyword evidence="3 7" id="KW-1003">Cell membrane</keyword>
<dbReference type="NCBIfam" id="TIGR00645">
    <property type="entry name" value="HI0507"/>
    <property type="match status" value="1"/>
</dbReference>
<dbReference type="AlphaFoldDB" id="A0A853INW0"/>